<protein>
    <submittedName>
        <fullName evidence="3">GNAT family N-acetyltransferase</fullName>
    </submittedName>
</protein>
<dbReference type="InterPro" id="IPR000182">
    <property type="entry name" value="GNAT_dom"/>
</dbReference>
<feature type="domain" description="N-acetyltransferase" evidence="2">
    <location>
        <begin position="21"/>
        <end position="212"/>
    </location>
</feature>
<dbReference type="Gene3D" id="3.40.630.30">
    <property type="match status" value="1"/>
</dbReference>
<organism evidence="3 4">
    <name type="scientific">Halobaculum magnesiiphilum</name>
    <dbReference type="NCBI Taxonomy" id="1017351"/>
    <lineage>
        <taxon>Archaea</taxon>
        <taxon>Methanobacteriati</taxon>
        <taxon>Methanobacteriota</taxon>
        <taxon>Stenosarchaea group</taxon>
        <taxon>Halobacteria</taxon>
        <taxon>Halobacteriales</taxon>
        <taxon>Haloferacaceae</taxon>
        <taxon>Halobaculum</taxon>
    </lineage>
</organism>
<dbReference type="Pfam" id="PF00583">
    <property type="entry name" value="Acetyltransf_1"/>
    <property type="match status" value="1"/>
</dbReference>
<dbReference type="GeneID" id="67179515"/>
<proteinExistence type="predicted"/>
<sequence length="212" mass="22877">MSDSGEAEDADDAGDPSDPDATIRPYEPNDADALWGLKRGFETGLGDGTGGDAKAATYEAKLTEEYRRRWLDWVDRCVDEQAATVTVAAVGGDAGAGEAAAGDAADDDTGGHDGDPDDNDDPSALAGYVFVLPESLSFVWDAAVLNEVYVRPEYRGTGVADDLMEAALSTAREQDLPLDRMVLDVDRENERAQAFYERYGFEHWGEMVARDL</sequence>
<dbReference type="KEGG" id="hmp:K6T50_15195"/>
<evidence type="ECO:0000259" key="2">
    <source>
        <dbReference type="PROSITE" id="PS51186"/>
    </source>
</evidence>
<gene>
    <name evidence="3" type="ORF">K6T50_15195</name>
</gene>
<keyword evidence="4" id="KW-1185">Reference proteome</keyword>
<name>A0A8T8WCX6_9EURY</name>
<dbReference type="PANTHER" id="PTHR43072">
    <property type="entry name" value="N-ACETYLTRANSFERASE"/>
    <property type="match status" value="1"/>
</dbReference>
<feature type="region of interest" description="Disordered" evidence="1">
    <location>
        <begin position="1"/>
        <end position="53"/>
    </location>
</feature>
<feature type="compositionally biased region" description="Acidic residues" evidence="1">
    <location>
        <begin position="1"/>
        <end position="18"/>
    </location>
</feature>
<evidence type="ECO:0000313" key="3">
    <source>
        <dbReference type="EMBL" id="QZP37594.1"/>
    </source>
</evidence>
<dbReference type="EMBL" id="CP081958">
    <property type="protein sequence ID" value="QZP37594.1"/>
    <property type="molecule type" value="Genomic_DNA"/>
</dbReference>
<evidence type="ECO:0000313" key="4">
    <source>
        <dbReference type="Proteomes" id="UP000826254"/>
    </source>
</evidence>
<dbReference type="CDD" id="cd04301">
    <property type="entry name" value="NAT_SF"/>
    <property type="match status" value="1"/>
</dbReference>
<dbReference type="Proteomes" id="UP000826254">
    <property type="component" value="Chromosome"/>
</dbReference>
<dbReference type="PROSITE" id="PS51186">
    <property type="entry name" value="GNAT"/>
    <property type="match status" value="1"/>
</dbReference>
<evidence type="ECO:0000256" key="1">
    <source>
        <dbReference type="SAM" id="MobiDB-lite"/>
    </source>
</evidence>
<reference evidence="3 4" key="1">
    <citation type="journal article" date="2021" name="Int. J. Syst. Evol. Microbiol.">
        <title>Halobaculum halophilum sp. nov. and Halobaculum salinum sp. nov., isolated from salt lake and saline soil.</title>
        <authorList>
            <person name="Cui H.L."/>
            <person name="Shi X.W."/>
            <person name="Yin X.M."/>
            <person name="Yang X.Y."/>
            <person name="Hou J."/>
            <person name="Zhu L."/>
        </authorList>
    </citation>
    <scope>NUCLEOTIDE SEQUENCE [LARGE SCALE GENOMIC DNA]</scope>
    <source>
        <strain evidence="3 4">NBRC 109044</strain>
    </source>
</reference>
<dbReference type="InterPro" id="IPR016181">
    <property type="entry name" value="Acyl_CoA_acyltransferase"/>
</dbReference>
<dbReference type="GO" id="GO:0016747">
    <property type="term" value="F:acyltransferase activity, transferring groups other than amino-acyl groups"/>
    <property type="evidence" value="ECO:0007669"/>
    <property type="project" value="InterPro"/>
</dbReference>
<dbReference type="RefSeq" id="WP_222607403.1">
    <property type="nucleotide sequence ID" value="NZ_CP081958.1"/>
</dbReference>
<dbReference type="SUPFAM" id="SSF55729">
    <property type="entry name" value="Acyl-CoA N-acyltransferases (Nat)"/>
    <property type="match status" value="1"/>
</dbReference>
<accession>A0A8T8WCX6</accession>
<feature type="region of interest" description="Disordered" evidence="1">
    <location>
        <begin position="95"/>
        <end position="122"/>
    </location>
</feature>
<dbReference type="AlphaFoldDB" id="A0A8T8WCX6"/>
<dbReference type="PANTHER" id="PTHR43072:SF60">
    <property type="entry name" value="L-2,4-DIAMINOBUTYRIC ACID ACETYLTRANSFERASE"/>
    <property type="match status" value="1"/>
</dbReference>